<name>A0A8S2TE74_9BILA</name>
<dbReference type="AlphaFoldDB" id="A0A8S2TE74"/>
<organism evidence="3 4">
    <name type="scientific">Didymodactylos carnosus</name>
    <dbReference type="NCBI Taxonomy" id="1234261"/>
    <lineage>
        <taxon>Eukaryota</taxon>
        <taxon>Metazoa</taxon>
        <taxon>Spiralia</taxon>
        <taxon>Gnathifera</taxon>
        <taxon>Rotifera</taxon>
        <taxon>Eurotatoria</taxon>
        <taxon>Bdelloidea</taxon>
        <taxon>Philodinida</taxon>
        <taxon>Philodinidae</taxon>
        <taxon>Didymodactylos</taxon>
    </lineage>
</organism>
<feature type="non-terminal residue" evidence="3">
    <location>
        <position position="269"/>
    </location>
</feature>
<feature type="region of interest" description="Disordered" evidence="1">
    <location>
        <begin position="88"/>
        <end position="214"/>
    </location>
</feature>
<feature type="non-terminal residue" evidence="3">
    <location>
        <position position="1"/>
    </location>
</feature>
<dbReference type="EMBL" id="CAJNOK010033395">
    <property type="protein sequence ID" value="CAF1493779.1"/>
    <property type="molecule type" value="Genomic_DNA"/>
</dbReference>
<protein>
    <submittedName>
        <fullName evidence="3">Uncharacterized protein</fullName>
    </submittedName>
</protein>
<comment type="caution">
    <text evidence="3">The sequence shown here is derived from an EMBL/GenBank/DDBJ whole genome shotgun (WGS) entry which is preliminary data.</text>
</comment>
<dbReference type="EMBL" id="CAJOBA010055369">
    <property type="protein sequence ID" value="CAF4282907.1"/>
    <property type="molecule type" value="Genomic_DNA"/>
</dbReference>
<dbReference type="Proteomes" id="UP000682733">
    <property type="component" value="Unassembled WGS sequence"/>
</dbReference>
<accession>A0A8S2TE74</accession>
<proteinExistence type="predicted"/>
<evidence type="ECO:0000313" key="4">
    <source>
        <dbReference type="Proteomes" id="UP000682733"/>
    </source>
</evidence>
<evidence type="ECO:0000313" key="3">
    <source>
        <dbReference type="EMBL" id="CAF4282907.1"/>
    </source>
</evidence>
<dbReference type="Proteomes" id="UP000677228">
    <property type="component" value="Unassembled WGS sequence"/>
</dbReference>
<feature type="compositionally biased region" description="Basic residues" evidence="1">
    <location>
        <begin position="194"/>
        <end position="206"/>
    </location>
</feature>
<evidence type="ECO:0000313" key="2">
    <source>
        <dbReference type="EMBL" id="CAF1493779.1"/>
    </source>
</evidence>
<gene>
    <name evidence="2" type="ORF">OVA965_LOCUS36622</name>
    <name evidence="3" type="ORF">TMI583_LOCUS37641</name>
</gene>
<evidence type="ECO:0000256" key="1">
    <source>
        <dbReference type="SAM" id="MobiDB-lite"/>
    </source>
</evidence>
<feature type="compositionally biased region" description="Acidic residues" evidence="1">
    <location>
        <begin position="88"/>
        <end position="110"/>
    </location>
</feature>
<sequence>MHRSSSRSTAGVNHRYLSSEFVLASFMKGKKYAILPLAAININPVNMEKAEIKICGDMTPLTIVAKDSKAQMNLNKTKFSRETGSEEIDLGNFIDAEDDEKENEEQDELDLTLMPQRSTNSKEISTNKASESYSSSRSNFDTMYNSPTTSKKRQHDSDSSLAGSDQDDDEDALRVVNKKRVDNNDTNDMLNKLLSRKKAPTNKRKQTPSVPSECKGCEGLQEQINTITKRLERVERVVPVVKQFYRRKEIGVEALATTMPNIEAINRSI</sequence>
<reference evidence="3" key="1">
    <citation type="submission" date="2021-02" db="EMBL/GenBank/DDBJ databases">
        <authorList>
            <person name="Nowell W R."/>
        </authorList>
    </citation>
    <scope>NUCLEOTIDE SEQUENCE</scope>
</reference>
<feature type="compositionally biased region" description="Polar residues" evidence="1">
    <location>
        <begin position="115"/>
        <end position="149"/>
    </location>
</feature>